<evidence type="ECO:0000313" key="10">
    <source>
        <dbReference type="Proteomes" id="UP000694920"/>
    </source>
</evidence>
<dbReference type="Proteomes" id="UP000694920">
    <property type="component" value="Unplaced"/>
</dbReference>
<dbReference type="InterPro" id="IPR013818">
    <property type="entry name" value="Lipase"/>
</dbReference>
<comment type="catalytic activity">
    <reaction evidence="1">
        <text>a 1,2-diacyl-sn-glycero-3-phosphocholine + H2O = a 2-acyl-sn-glycero-3-phosphocholine + a fatty acid + H(+)</text>
        <dbReference type="Rhea" id="RHEA:18689"/>
        <dbReference type="ChEBI" id="CHEBI:15377"/>
        <dbReference type="ChEBI" id="CHEBI:15378"/>
        <dbReference type="ChEBI" id="CHEBI:28868"/>
        <dbReference type="ChEBI" id="CHEBI:57643"/>
        <dbReference type="ChEBI" id="CHEBI:57875"/>
        <dbReference type="EC" id="3.1.1.32"/>
    </reaction>
</comment>
<dbReference type="AlphaFoldDB" id="A0AAJ7BJ53"/>
<reference evidence="11" key="1">
    <citation type="submission" date="2025-08" db="UniProtKB">
        <authorList>
            <consortium name="RefSeq"/>
        </authorList>
    </citation>
    <scope>IDENTIFICATION</scope>
</reference>
<keyword evidence="8" id="KW-0732">Signal</keyword>
<dbReference type="PANTHER" id="PTHR11610:SF37">
    <property type="entry name" value="GH01208P"/>
    <property type="match status" value="1"/>
</dbReference>
<dbReference type="GO" id="GO:0016042">
    <property type="term" value="P:lipid catabolic process"/>
    <property type="evidence" value="ECO:0007669"/>
    <property type="project" value="TreeGrafter"/>
</dbReference>
<dbReference type="GO" id="GO:0017171">
    <property type="term" value="F:serine hydrolase activity"/>
    <property type="evidence" value="ECO:0007669"/>
    <property type="project" value="TreeGrafter"/>
</dbReference>
<evidence type="ECO:0000256" key="5">
    <source>
        <dbReference type="ARBA" id="ARBA00022525"/>
    </source>
</evidence>
<evidence type="ECO:0000256" key="7">
    <source>
        <dbReference type="RuleBase" id="RU004262"/>
    </source>
</evidence>
<evidence type="ECO:0000256" key="3">
    <source>
        <dbReference type="ARBA" id="ARBA00010701"/>
    </source>
</evidence>
<evidence type="ECO:0000256" key="1">
    <source>
        <dbReference type="ARBA" id="ARBA00000111"/>
    </source>
</evidence>
<evidence type="ECO:0000256" key="2">
    <source>
        <dbReference type="ARBA" id="ARBA00004613"/>
    </source>
</evidence>
<dbReference type="InterPro" id="IPR000734">
    <property type="entry name" value="TAG_lipase"/>
</dbReference>
<dbReference type="PRINTS" id="PR00821">
    <property type="entry name" value="TAGLIPASE"/>
</dbReference>
<accession>A0AAJ7BJ53</accession>
<comment type="subcellular location">
    <subcellularLocation>
        <location evidence="2">Secreted</location>
    </subcellularLocation>
</comment>
<dbReference type="GO" id="GO:0008970">
    <property type="term" value="F:phospholipase A1 activity"/>
    <property type="evidence" value="ECO:0007669"/>
    <property type="project" value="UniProtKB-EC"/>
</dbReference>
<dbReference type="KEGG" id="ccin:107263815"/>
<dbReference type="EC" id="3.1.1.32" evidence="4"/>
<name>A0AAJ7BJ53_CEPCN</name>
<evidence type="ECO:0000256" key="8">
    <source>
        <dbReference type="SAM" id="SignalP"/>
    </source>
</evidence>
<evidence type="ECO:0000256" key="6">
    <source>
        <dbReference type="ARBA" id="ARBA00022801"/>
    </source>
</evidence>
<dbReference type="PANTHER" id="PTHR11610">
    <property type="entry name" value="LIPASE"/>
    <property type="match status" value="1"/>
</dbReference>
<dbReference type="SUPFAM" id="SSF53474">
    <property type="entry name" value="alpha/beta-Hydrolases"/>
    <property type="match status" value="1"/>
</dbReference>
<evidence type="ECO:0000313" key="11">
    <source>
        <dbReference type="RefSeq" id="XP_015586914.1"/>
    </source>
</evidence>
<evidence type="ECO:0000256" key="4">
    <source>
        <dbReference type="ARBA" id="ARBA00013179"/>
    </source>
</evidence>
<feature type="domain" description="Lipase" evidence="9">
    <location>
        <begin position="46"/>
        <end position="321"/>
    </location>
</feature>
<dbReference type="GeneID" id="107263815"/>
<dbReference type="GO" id="GO:0005615">
    <property type="term" value="C:extracellular space"/>
    <property type="evidence" value="ECO:0007669"/>
    <property type="project" value="TreeGrafter"/>
</dbReference>
<proteinExistence type="inferred from homology"/>
<gene>
    <name evidence="11" type="primary">LOC107263815</name>
</gene>
<keyword evidence="6" id="KW-0378">Hydrolase</keyword>
<feature type="signal peptide" evidence="8">
    <location>
        <begin position="1"/>
        <end position="20"/>
    </location>
</feature>
<feature type="chain" id="PRO_5042600347" description="phospholipase A1" evidence="8">
    <location>
        <begin position="21"/>
        <end position="326"/>
    </location>
</feature>
<dbReference type="RefSeq" id="XP_015586914.1">
    <property type="nucleotide sequence ID" value="XM_015731428.2"/>
</dbReference>
<dbReference type="Gene3D" id="3.40.50.1820">
    <property type="entry name" value="alpha/beta hydrolase"/>
    <property type="match status" value="1"/>
</dbReference>
<dbReference type="Pfam" id="PF00151">
    <property type="entry name" value="Lipase"/>
    <property type="match status" value="1"/>
</dbReference>
<dbReference type="InterPro" id="IPR029058">
    <property type="entry name" value="AB_hydrolase_fold"/>
</dbReference>
<protein>
    <recommendedName>
        <fullName evidence="4">phospholipase A1</fullName>
        <ecNumber evidence="4">3.1.1.32</ecNumber>
    </recommendedName>
</protein>
<evidence type="ECO:0000259" key="9">
    <source>
        <dbReference type="Pfam" id="PF00151"/>
    </source>
</evidence>
<organism evidence="10 11">
    <name type="scientific">Cephus cinctus</name>
    <name type="common">Wheat stem sawfly</name>
    <dbReference type="NCBI Taxonomy" id="211228"/>
    <lineage>
        <taxon>Eukaryota</taxon>
        <taxon>Metazoa</taxon>
        <taxon>Ecdysozoa</taxon>
        <taxon>Arthropoda</taxon>
        <taxon>Hexapoda</taxon>
        <taxon>Insecta</taxon>
        <taxon>Pterygota</taxon>
        <taxon>Neoptera</taxon>
        <taxon>Endopterygota</taxon>
        <taxon>Hymenoptera</taxon>
        <taxon>Cephoidea</taxon>
        <taxon>Cephidae</taxon>
        <taxon>Cephus</taxon>
    </lineage>
</organism>
<keyword evidence="10" id="KW-1185">Reference proteome</keyword>
<comment type="similarity">
    <text evidence="3 7">Belongs to the AB hydrolase superfamily. Lipase family.</text>
</comment>
<sequence>MNALSVYLVLTYILINLIECHICYNGLFNWDYLLKNKEDVEQLVDKIRLKIYTGRSDCNLNSYDTSIAYPENILHEIDFKKPLVIYLHGFREHPSNESVQTVVGAYLDRGNDNILLVDWSDLALERYITLVIKIKIIGKIIAGALEKLLSYGINVNTLHIIGHSLGAQIAGFIGKYSNVQLPRITGLDPAKPGFYVLNLQHIDKTDAKVVDIVHTDGGVYGAFVPTGSVDFFANGGSRPQPGCPFLTIPFTPEDFCSHWRSWRFYAESVTNPYAFMAVKCTSYTNFISGACKDNDKIYFGYVTPHNASGSYYFNTNAQYPFGQNLV</sequence>
<keyword evidence="5" id="KW-0964">Secreted</keyword>